<dbReference type="PANTHER" id="PTHR11523:SF28">
    <property type="entry name" value="NA_K-ATPASE BETA SUBUNIT ISOFORM 4-RELATED"/>
    <property type="match status" value="1"/>
</dbReference>
<keyword evidence="9" id="KW-1185">Reference proteome</keyword>
<evidence type="ECO:0000256" key="1">
    <source>
        <dbReference type="ARBA" id="ARBA00004606"/>
    </source>
</evidence>
<name>A0AA88L125_ARTSF</name>
<dbReference type="PANTHER" id="PTHR11523">
    <property type="entry name" value="SODIUM/POTASSIUM-DEPENDENT ATPASE BETA SUBUNIT"/>
    <property type="match status" value="1"/>
</dbReference>
<evidence type="ECO:0000256" key="3">
    <source>
        <dbReference type="ARBA" id="ARBA00022692"/>
    </source>
</evidence>
<dbReference type="Gene3D" id="2.60.40.1660">
    <property type="entry name" value="Na, k-atpase alpha subunit"/>
    <property type="match status" value="1"/>
</dbReference>
<evidence type="ECO:0000256" key="6">
    <source>
        <dbReference type="ARBA" id="ARBA00023136"/>
    </source>
</evidence>
<protein>
    <recommendedName>
        <fullName evidence="10">Sodium/potassium-transporting ATPase subunit beta-1</fullName>
    </recommendedName>
</protein>
<reference evidence="8" key="1">
    <citation type="submission" date="2023-07" db="EMBL/GenBank/DDBJ databases">
        <title>Chromosome-level genome assembly of Artemia franciscana.</title>
        <authorList>
            <person name="Jo E."/>
        </authorList>
    </citation>
    <scope>NUCLEOTIDE SEQUENCE</scope>
    <source>
        <tissue evidence="8">Whole body</tissue>
    </source>
</reference>
<sequence length="349" mass="40064">MSTLDPTDKSRIKSFGSKKSHSILKSVSTFIWNGETKEFMSRTVGSWALIIIYYVCLYIFLVGFAVGLFKAFLWARIDTKTAFLRTEHSLIGTTPGLTIRPTPEEENHYLIEFTSGSNGNWQEQVRILEDFLKPYEEQIGLNYINPPCDFLAKSPEKICKFDIGDLGNHCTKENKFGYEQGQPCVFVKLNKILDWTPIPYTKGDELPADMPDDLKQHIGTTDKEHAVTTVDSKWTELRAGPKWIGSTRMIWLSCQGKTPNDKVNIDYLPFRGFPAYYYPYRFIPERFTPSPLVALKLDNLQPGKETKIHCKAWAKNINHDYTTHLGYVNFKIKIHESKSEEPKGNIEKT</sequence>
<evidence type="ECO:0000313" key="8">
    <source>
        <dbReference type="EMBL" id="KAK2708881.1"/>
    </source>
</evidence>
<dbReference type="InterPro" id="IPR038702">
    <property type="entry name" value="Na/K_ATPase_sub_beta_sf"/>
</dbReference>
<dbReference type="GO" id="GO:0001671">
    <property type="term" value="F:ATPase activator activity"/>
    <property type="evidence" value="ECO:0007669"/>
    <property type="project" value="TreeGrafter"/>
</dbReference>
<dbReference type="AlphaFoldDB" id="A0AA88L125"/>
<dbReference type="GO" id="GO:0006883">
    <property type="term" value="P:intracellular sodium ion homeostasis"/>
    <property type="evidence" value="ECO:0007669"/>
    <property type="project" value="TreeGrafter"/>
</dbReference>
<gene>
    <name evidence="8" type="ORF">QYM36_014493</name>
</gene>
<evidence type="ECO:0000256" key="7">
    <source>
        <dbReference type="SAM" id="Phobius"/>
    </source>
</evidence>
<accession>A0AA88L125</accession>
<dbReference type="GO" id="GO:0005890">
    <property type="term" value="C:sodium:potassium-exchanging ATPase complex"/>
    <property type="evidence" value="ECO:0007669"/>
    <property type="project" value="InterPro"/>
</dbReference>
<dbReference type="EMBL" id="JAVRJZ010000018">
    <property type="protein sequence ID" value="KAK2708881.1"/>
    <property type="molecule type" value="Genomic_DNA"/>
</dbReference>
<dbReference type="GO" id="GO:0036376">
    <property type="term" value="P:sodium ion export across plasma membrane"/>
    <property type="evidence" value="ECO:0007669"/>
    <property type="project" value="TreeGrafter"/>
</dbReference>
<dbReference type="GO" id="GO:0030007">
    <property type="term" value="P:intracellular potassium ion homeostasis"/>
    <property type="evidence" value="ECO:0007669"/>
    <property type="project" value="TreeGrafter"/>
</dbReference>
<evidence type="ECO:0000256" key="4">
    <source>
        <dbReference type="ARBA" id="ARBA00022968"/>
    </source>
</evidence>
<comment type="caution">
    <text evidence="8">The sequence shown here is derived from an EMBL/GenBank/DDBJ whole genome shotgun (WGS) entry which is preliminary data.</text>
</comment>
<dbReference type="InterPro" id="IPR000402">
    <property type="entry name" value="Na/K_ATPase_sub_beta"/>
</dbReference>
<organism evidence="8 9">
    <name type="scientific">Artemia franciscana</name>
    <name type="common">Brine shrimp</name>
    <name type="synonym">Artemia sanfranciscana</name>
    <dbReference type="NCBI Taxonomy" id="6661"/>
    <lineage>
        <taxon>Eukaryota</taxon>
        <taxon>Metazoa</taxon>
        <taxon>Ecdysozoa</taxon>
        <taxon>Arthropoda</taxon>
        <taxon>Crustacea</taxon>
        <taxon>Branchiopoda</taxon>
        <taxon>Anostraca</taxon>
        <taxon>Artemiidae</taxon>
        <taxon>Artemia</taxon>
    </lineage>
</organism>
<evidence type="ECO:0000256" key="2">
    <source>
        <dbReference type="ARBA" id="ARBA00005876"/>
    </source>
</evidence>
<evidence type="ECO:0008006" key="10">
    <source>
        <dbReference type="Google" id="ProtNLM"/>
    </source>
</evidence>
<comment type="subcellular location">
    <subcellularLocation>
        <location evidence="1">Membrane</location>
        <topology evidence="1">Single-pass type II membrane protein</topology>
    </subcellularLocation>
</comment>
<comment type="similarity">
    <text evidence="2">Belongs to the X(+)/potassium ATPases subunit beta family.</text>
</comment>
<evidence type="ECO:0000256" key="5">
    <source>
        <dbReference type="ARBA" id="ARBA00022989"/>
    </source>
</evidence>
<dbReference type="Pfam" id="PF00287">
    <property type="entry name" value="Na_K-ATPase"/>
    <property type="match status" value="1"/>
</dbReference>
<keyword evidence="4" id="KW-0735">Signal-anchor</keyword>
<keyword evidence="3 7" id="KW-0812">Transmembrane</keyword>
<proteinExistence type="inferred from homology"/>
<dbReference type="GO" id="GO:1990573">
    <property type="term" value="P:potassium ion import across plasma membrane"/>
    <property type="evidence" value="ECO:0007669"/>
    <property type="project" value="TreeGrafter"/>
</dbReference>
<evidence type="ECO:0000313" key="9">
    <source>
        <dbReference type="Proteomes" id="UP001187531"/>
    </source>
</evidence>
<keyword evidence="6 7" id="KW-0472">Membrane</keyword>
<feature type="transmembrane region" description="Helical" evidence="7">
    <location>
        <begin position="47"/>
        <end position="75"/>
    </location>
</feature>
<keyword evidence="5 7" id="KW-1133">Transmembrane helix</keyword>
<dbReference type="Proteomes" id="UP001187531">
    <property type="component" value="Unassembled WGS sequence"/>
</dbReference>